<evidence type="ECO:0000259" key="6">
    <source>
        <dbReference type="PROSITE" id="PS50122"/>
    </source>
</evidence>
<feature type="active site" evidence="4">
    <location>
        <position position="19"/>
    </location>
</feature>
<keyword evidence="8" id="KW-1185">Reference proteome</keyword>
<feature type="active site" evidence="4">
    <location>
        <position position="46"/>
    </location>
</feature>
<keyword evidence="1 4" id="KW-0378">Hydrolase</keyword>
<feature type="domain" description="CheB-type methylesterase" evidence="6">
    <location>
        <begin position="7"/>
        <end position="196"/>
    </location>
</feature>
<dbReference type="Pfam" id="PF01339">
    <property type="entry name" value="CheB_methylest"/>
    <property type="match status" value="1"/>
</dbReference>
<comment type="caution">
    <text evidence="7">The sequence shown here is derived from an EMBL/GenBank/DDBJ whole genome shotgun (WGS) entry which is preliminary data.</text>
</comment>
<evidence type="ECO:0000313" key="7">
    <source>
        <dbReference type="EMBL" id="ORX05537.1"/>
    </source>
</evidence>
<dbReference type="PIRSF" id="PIRSF036461">
    <property type="entry name" value="Chmtx_methlestr"/>
    <property type="match status" value="1"/>
</dbReference>
<dbReference type="GO" id="GO:0006935">
    <property type="term" value="P:chemotaxis"/>
    <property type="evidence" value="ECO:0007669"/>
    <property type="project" value="UniProtKB-UniRule"/>
</dbReference>
<dbReference type="PROSITE" id="PS50122">
    <property type="entry name" value="CHEB"/>
    <property type="match status" value="1"/>
</dbReference>
<evidence type="ECO:0000313" key="8">
    <source>
        <dbReference type="Proteomes" id="UP000193090"/>
    </source>
</evidence>
<gene>
    <name evidence="7" type="ORF">AWC30_08885</name>
</gene>
<dbReference type="STRING" id="1798.AWC30_08885"/>
<name>A0A1X2EKP9_9MYCO</name>
<evidence type="ECO:0000256" key="1">
    <source>
        <dbReference type="ARBA" id="ARBA00022801"/>
    </source>
</evidence>
<feature type="transmembrane region" description="Helical" evidence="5">
    <location>
        <begin position="12"/>
        <end position="33"/>
    </location>
</feature>
<dbReference type="SUPFAM" id="SSF52738">
    <property type="entry name" value="Methylesterase CheB, C-terminal domain"/>
    <property type="match status" value="1"/>
</dbReference>
<keyword evidence="4" id="KW-0145">Chemotaxis</keyword>
<dbReference type="PANTHER" id="PTHR42872">
    <property type="entry name" value="PROTEIN-GLUTAMATE METHYLESTERASE/PROTEIN-GLUTAMINE GLUTAMINASE"/>
    <property type="match status" value="1"/>
</dbReference>
<organism evidence="7 8">
    <name type="scientific">Mycolicibacillus trivialis</name>
    <dbReference type="NCBI Taxonomy" id="1798"/>
    <lineage>
        <taxon>Bacteria</taxon>
        <taxon>Bacillati</taxon>
        <taxon>Actinomycetota</taxon>
        <taxon>Actinomycetes</taxon>
        <taxon>Mycobacteriales</taxon>
        <taxon>Mycobacteriaceae</taxon>
        <taxon>Mycolicibacillus</taxon>
    </lineage>
</organism>
<dbReference type="CDD" id="cd16433">
    <property type="entry name" value="CheB"/>
    <property type="match status" value="1"/>
</dbReference>
<accession>A0A1X2EKP9</accession>
<evidence type="ECO:0000256" key="4">
    <source>
        <dbReference type="PROSITE-ProRule" id="PRU00050"/>
    </source>
</evidence>
<evidence type="ECO:0000256" key="2">
    <source>
        <dbReference type="ARBA" id="ARBA00039140"/>
    </source>
</evidence>
<dbReference type="PANTHER" id="PTHR42872:SF6">
    <property type="entry name" value="PROTEIN-GLUTAMATE METHYLESTERASE_PROTEIN-GLUTAMINE GLUTAMINASE"/>
    <property type="match status" value="1"/>
</dbReference>
<comment type="catalytic activity">
    <reaction evidence="3">
        <text>[protein]-L-glutamate 5-O-methyl ester + H2O = L-glutamyl-[protein] + methanol + H(+)</text>
        <dbReference type="Rhea" id="RHEA:23236"/>
        <dbReference type="Rhea" id="RHEA-COMP:10208"/>
        <dbReference type="Rhea" id="RHEA-COMP:10311"/>
        <dbReference type="ChEBI" id="CHEBI:15377"/>
        <dbReference type="ChEBI" id="CHEBI:15378"/>
        <dbReference type="ChEBI" id="CHEBI:17790"/>
        <dbReference type="ChEBI" id="CHEBI:29973"/>
        <dbReference type="ChEBI" id="CHEBI:82795"/>
        <dbReference type="EC" id="3.1.1.61"/>
    </reaction>
</comment>
<sequence>MGNANDGESARTVVAVGASAGGVEALSSFVAGLPADLPHAVLVVLHLPIGAASVLARILDRRGPLRARAAVHGAPLQPGVIDVAVPGYHLLVDDGRLVLTDGPTENGHRPAVNALFRSVALAYGPRAVGILLSGVLDDGVHGLGAIHARGGTTVAQSPHDALFADMPHNAIRAGVVDHQLAAAEMGELLGRWTPRLLPDPLDHDPGLELENQIAMAGRFAGGFDAEILGTPSGYSCPDCNGPLVTISDTTYRCRVGHAWTADALLNARDGEIENALWIAVRSLQEKAKLSRRLAEEVPTGMLHDRYTALSEEAEHAITVLGNRLYGVYLRQAQPEG</sequence>
<feature type="transmembrane region" description="Helical" evidence="5">
    <location>
        <begin position="39"/>
        <end position="59"/>
    </location>
</feature>
<dbReference type="EC" id="3.1.1.61" evidence="2"/>
<dbReference type="RefSeq" id="WP_085109786.1">
    <property type="nucleotide sequence ID" value="NZ_JACKSN010000064.1"/>
</dbReference>
<dbReference type="EMBL" id="LQPZ01000018">
    <property type="protein sequence ID" value="ORX05537.1"/>
    <property type="molecule type" value="Genomic_DNA"/>
</dbReference>
<dbReference type="AlphaFoldDB" id="A0A1X2EKP9"/>
<dbReference type="GO" id="GO:0000156">
    <property type="term" value="F:phosphorelay response regulator activity"/>
    <property type="evidence" value="ECO:0007669"/>
    <property type="project" value="InterPro"/>
</dbReference>
<protein>
    <recommendedName>
        <fullName evidence="2">protein-glutamate methylesterase</fullName>
        <ecNumber evidence="2">3.1.1.61</ecNumber>
    </recommendedName>
</protein>
<keyword evidence="5" id="KW-1133">Transmembrane helix</keyword>
<dbReference type="OrthoDB" id="9791760at2"/>
<evidence type="ECO:0000256" key="5">
    <source>
        <dbReference type="SAM" id="Phobius"/>
    </source>
</evidence>
<keyword evidence="5" id="KW-0472">Membrane</keyword>
<evidence type="ECO:0000256" key="3">
    <source>
        <dbReference type="ARBA" id="ARBA00048267"/>
    </source>
</evidence>
<dbReference type="InterPro" id="IPR011247">
    <property type="entry name" value="Chemotax_prot-Glu_Me-esterase"/>
</dbReference>
<proteinExistence type="predicted"/>
<dbReference type="InterPro" id="IPR035909">
    <property type="entry name" value="CheB_C"/>
</dbReference>
<dbReference type="Gene3D" id="3.40.50.180">
    <property type="entry name" value="Methylesterase CheB, C-terminal domain"/>
    <property type="match status" value="1"/>
</dbReference>
<dbReference type="GO" id="GO:0005737">
    <property type="term" value="C:cytoplasm"/>
    <property type="evidence" value="ECO:0007669"/>
    <property type="project" value="InterPro"/>
</dbReference>
<dbReference type="GO" id="GO:0008984">
    <property type="term" value="F:protein-glutamate methylesterase activity"/>
    <property type="evidence" value="ECO:0007669"/>
    <property type="project" value="UniProtKB-EC"/>
</dbReference>
<dbReference type="InterPro" id="IPR000673">
    <property type="entry name" value="Sig_transdc_resp-reg_Me-estase"/>
</dbReference>
<feature type="active site" evidence="4">
    <location>
        <position position="138"/>
    </location>
</feature>
<dbReference type="Proteomes" id="UP000193090">
    <property type="component" value="Unassembled WGS sequence"/>
</dbReference>
<reference evidence="7 8" key="1">
    <citation type="submission" date="2016-01" db="EMBL/GenBank/DDBJ databases">
        <title>The new phylogeny of the genus Mycobacterium.</title>
        <authorList>
            <person name="Tarcisio F."/>
            <person name="Conor M."/>
            <person name="Antonella G."/>
            <person name="Elisabetta G."/>
            <person name="Giulia F.S."/>
            <person name="Sara T."/>
            <person name="Anna F."/>
            <person name="Clotilde B."/>
            <person name="Roberto B."/>
            <person name="Veronica D.S."/>
            <person name="Fabio R."/>
            <person name="Monica P."/>
            <person name="Olivier J."/>
            <person name="Enrico T."/>
            <person name="Nicola S."/>
        </authorList>
    </citation>
    <scope>NUCLEOTIDE SEQUENCE [LARGE SCALE GENOMIC DNA]</scope>
    <source>
        <strain evidence="7 8">DSM 44153</strain>
    </source>
</reference>
<keyword evidence="5" id="KW-0812">Transmembrane</keyword>